<dbReference type="InterPro" id="IPR052194">
    <property type="entry name" value="MESH1"/>
</dbReference>
<sequence>MATDNTKQQGSHTSGPRLGLVERAKELATNAHEGALDKGGLPYILHPLTVSETLKDESEEIQAAGALHDIVEDTTTTIEGIERCFGVRVAELVDLVSRREGETYFDFVKRSATDSDAIKIKKADINDNMRTDRGSYILPDGMRKRYEKALKILEEANE</sequence>
<comment type="caution">
    <text evidence="1">The sequence shown here is derived from an EMBL/GenBank/DDBJ whole genome shotgun (WGS) entry which is preliminary data.</text>
</comment>
<gene>
    <name evidence="1" type="ORF">LCGC14_0145690</name>
</gene>
<dbReference type="AlphaFoldDB" id="A0A0F9Y1B8"/>
<name>A0A0F9Y1B8_9ZZZZ</name>
<evidence type="ECO:0000313" key="1">
    <source>
        <dbReference type="EMBL" id="KKN98458.1"/>
    </source>
</evidence>
<reference evidence="1" key="1">
    <citation type="journal article" date="2015" name="Nature">
        <title>Complex archaea that bridge the gap between prokaryotes and eukaryotes.</title>
        <authorList>
            <person name="Spang A."/>
            <person name="Saw J.H."/>
            <person name="Jorgensen S.L."/>
            <person name="Zaremba-Niedzwiedzka K."/>
            <person name="Martijn J."/>
            <person name="Lind A.E."/>
            <person name="van Eijk R."/>
            <person name="Schleper C."/>
            <person name="Guy L."/>
            <person name="Ettema T.J."/>
        </authorList>
    </citation>
    <scope>NUCLEOTIDE SEQUENCE</scope>
</reference>
<dbReference type="CDD" id="cd00077">
    <property type="entry name" value="HDc"/>
    <property type="match status" value="1"/>
</dbReference>
<accession>A0A0F9Y1B8</accession>
<proteinExistence type="predicted"/>
<dbReference type="InterPro" id="IPR003607">
    <property type="entry name" value="HD/PDEase_dom"/>
</dbReference>
<protein>
    <recommendedName>
        <fullName evidence="2">HD/PDEase domain-containing protein</fullName>
    </recommendedName>
</protein>
<evidence type="ECO:0008006" key="2">
    <source>
        <dbReference type="Google" id="ProtNLM"/>
    </source>
</evidence>
<dbReference type="PANTHER" id="PTHR46246:SF1">
    <property type="entry name" value="GUANOSINE-3',5'-BIS(DIPHOSPHATE) 3'-PYROPHOSPHOHYDROLASE MESH1"/>
    <property type="match status" value="1"/>
</dbReference>
<dbReference type="Pfam" id="PF13328">
    <property type="entry name" value="HD_4"/>
    <property type="match status" value="1"/>
</dbReference>
<organism evidence="1">
    <name type="scientific">marine sediment metagenome</name>
    <dbReference type="NCBI Taxonomy" id="412755"/>
    <lineage>
        <taxon>unclassified sequences</taxon>
        <taxon>metagenomes</taxon>
        <taxon>ecological metagenomes</taxon>
    </lineage>
</organism>
<dbReference type="EMBL" id="LAZR01000051">
    <property type="protein sequence ID" value="KKN98458.1"/>
    <property type="molecule type" value="Genomic_DNA"/>
</dbReference>
<dbReference type="PANTHER" id="PTHR46246">
    <property type="entry name" value="GUANOSINE-3',5'-BIS(DIPHOSPHATE) 3'-PYROPHOSPHOHYDROLASE MESH1"/>
    <property type="match status" value="1"/>
</dbReference>
<dbReference type="SUPFAM" id="SSF109604">
    <property type="entry name" value="HD-domain/PDEase-like"/>
    <property type="match status" value="1"/>
</dbReference>
<dbReference type="GO" id="GO:0008893">
    <property type="term" value="F:guanosine-3',5'-bis(diphosphate) 3'-diphosphatase activity"/>
    <property type="evidence" value="ECO:0007669"/>
    <property type="project" value="TreeGrafter"/>
</dbReference>
<dbReference type="Gene3D" id="1.10.3210.10">
    <property type="entry name" value="Hypothetical protein af1432"/>
    <property type="match status" value="1"/>
</dbReference>